<feature type="transmembrane region" description="Helical" evidence="1">
    <location>
        <begin position="62"/>
        <end position="83"/>
    </location>
</feature>
<feature type="transmembrane region" description="Helical" evidence="1">
    <location>
        <begin position="165"/>
        <end position="186"/>
    </location>
</feature>
<dbReference type="AlphaFoldDB" id="A0A369QCX4"/>
<comment type="caution">
    <text evidence="2">The sequence shown here is derived from an EMBL/GenBank/DDBJ whole genome shotgun (WGS) entry which is preliminary data.</text>
</comment>
<accession>A0A369QCX4</accession>
<reference evidence="2 3" key="1">
    <citation type="submission" date="2018-04" db="EMBL/GenBank/DDBJ databases">
        <title>Altererythrobacter sp. HME9302 genome sequencing and assembly.</title>
        <authorList>
            <person name="Kang H."/>
            <person name="Kim H."/>
            <person name="Joh K."/>
        </authorList>
    </citation>
    <scope>NUCLEOTIDE SEQUENCE [LARGE SCALE GENOMIC DNA]</scope>
    <source>
        <strain evidence="2 3">HME9302</strain>
    </source>
</reference>
<protein>
    <submittedName>
        <fullName evidence="2">Uncharacterized protein</fullName>
    </submittedName>
</protein>
<evidence type="ECO:0000313" key="2">
    <source>
        <dbReference type="EMBL" id="RDC60769.1"/>
    </source>
</evidence>
<organism evidence="2 3">
    <name type="scientific">Alteripontixanthobacter maritimus</name>
    <dbReference type="NCBI Taxonomy" id="2161824"/>
    <lineage>
        <taxon>Bacteria</taxon>
        <taxon>Pseudomonadati</taxon>
        <taxon>Pseudomonadota</taxon>
        <taxon>Alphaproteobacteria</taxon>
        <taxon>Sphingomonadales</taxon>
        <taxon>Erythrobacteraceae</taxon>
        <taxon>Alteripontixanthobacter</taxon>
    </lineage>
</organism>
<keyword evidence="1" id="KW-0812">Transmembrane</keyword>
<feature type="transmembrane region" description="Helical" evidence="1">
    <location>
        <begin position="95"/>
        <end position="114"/>
    </location>
</feature>
<dbReference type="RefSeq" id="WP_115366865.1">
    <property type="nucleotide sequence ID" value="NZ_QBKA01000002.1"/>
</dbReference>
<feature type="transmembrane region" description="Helical" evidence="1">
    <location>
        <begin position="198"/>
        <end position="221"/>
    </location>
</feature>
<evidence type="ECO:0000313" key="3">
    <source>
        <dbReference type="Proteomes" id="UP000253727"/>
    </source>
</evidence>
<proteinExistence type="predicted"/>
<name>A0A369QCX4_9SPHN</name>
<keyword evidence="1" id="KW-1133">Transmembrane helix</keyword>
<keyword evidence="3" id="KW-1185">Reference proteome</keyword>
<feature type="transmembrane region" description="Helical" evidence="1">
    <location>
        <begin position="16"/>
        <end position="35"/>
    </location>
</feature>
<dbReference type="OrthoDB" id="7426493at2"/>
<dbReference type="Proteomes" id="UP000253727">
    <property type="component" value="Unassembled WGS sequence"/>
</dbReference>
<sequence length="244" mass="26696">MKFVIIRFLAALRDGFALWWLAPLVPLIVVIPEFVQHIAEIELGMFASAAAFSELAQDPTRLMFGSLKLIGLLLAILAALRFFGAREQGLPWWNLHGVLWGRLLVSLVLLGLAGVPGMVMGESFGTLPRQLVDIVLTIATLPLLTWLVSAIIGDREMTFARIWTAGWLPALRIAVFMAVVFAPLQLLHMALHDWALGAASWLVWALMVFDAAVVGLMATMVGSAAYHGYSKVLPTLPLSREQTA</sequence>
<gene>
    <name evidence="2" type="ORF">HME9302_01985</name>
</gene>
<dbReference type="EMBL" id="QBKA01000002">
    <property type="protein sequence ID" value="RDC60769.1"/>
    <property type="molecule type" value="Genomic_DNA"/>
</dbReference>
<feature type="transmembrane region" description="Helical" evidence="1">
    <location>
        <begin position="134"/>
        <end position="153"/>
    </location>
</feature>
<keyword evidence="1" id="KW-0472">Membrane</keyword>
<evidence type="ECO:0000256" key="1">
    <source>
        <dbReference type="SAM" id="Phobius"/>
    </source>
</evidence>